<evidence type="ECO:0000259" key="5">
    <source>
        <dbReference type="Pfam" id="PF04542"/>
    </source>
</evidence>
<dbReference type="InterPro" id="IPR013325">
    <property type="entry name" value="RNA_pol_sigma_r2"/>
</dbReference>
<protein>
    <submittedName>
        <fullName evidence="6">RNA polymerase sigma factor (Sigma-70 family)</fullName>
    </submittedName>
</protein>
<gene>
    <name evidence="6" type="ORF">DES48_102430</name>
</gene>
<dbReference type="GO" id="GO:0016987">
    <property type="term" value="F:sigma factor activity"/>
    <property type="evidence" value="ECO:0007669"/>
    <property type="project" value="UniProtKB-KW"/>
</dbReference>
<dbReference type="SUPFAM" id="SSF88946">
    <property type="entry name" value="Sigma2 domain of RNA polymerase sigma factors"/>
    <property type="match status" value="1"/>
</dbReference>
<evidence type="ECO:0000313" key="6">
    <source>
        <dbReference type="EMBL" id="RBP00664.1"/>
    </source>
</evidence>
<accession>A0A366EE20</accession>
<dbReference type="InterPro" id="IPR007627">
    <property type="entry name" value="RNA_pol_sigma70_r2"/>
</dbReference>
<dbReference type="InterPro" id="IPR014284">
    <property type="entry name" value="RNA_pol_sigma-70_dom"/>
</dbReference>
<dbReference type="InterPro" id="IPR036388">
    <property type="entry name" value="WH-like_DNA-bd_sf"/>
</dbReference>
<evidence type="ECO:0000256" key="2">
    <source>
        <dbReference type="ARBA" id="ARBA00023082"/>
    </source>
</evidence>
<keyword evidence="7" id="KW-1185">Reference proteome</keyword>
<keyword evidence="4" id="KW-0804">Transcription</keyword>
<dbReference type="GO" id="GO:0003677">
    <property type="term" value="F:DNA binding"/>
    <property type="evidence" value="ECO:0007669"/>
    <property type="project" value="UniProtKB-KW"/>
</dbReference>
<dbReference type="SUPFAM" id="SSF88659">
    <property type="entry name" value="Sigma3 and sigma4 domains of RNA polymerase sigma factors"/>
    <property type="match status" value="1"/>
</dbReference>
<keyword evidence="3" id="KW-0238">DNA-binding</keyword>
<dbReference type="STRING" id="200904.GCA_900168775_00687"/>
<dbReference type="Pfam" id="PF04542">
    <property type="entry name" value="Sigma70_r2"/>
    <property type="match status" value="1"/>
</dbReference>
<dbReference type="GO" id="GO:0006352">
    <property type="term" value="P:DNA-templated transcription initiation"/>
    <property type="evidence" value="ECO:0007669"/>
    <property type="project" value="InterPro"/>
</dbReference>
<evidence type="ECO:0000256" key="4">
    <source>
        <dbReference type="ARBA" id="ARBA00023163"/>
    </source>
</evidence>
<dbReference type="Gene3D" id="1.10.10.10">
    <property type="entry name" value="Winged helix-like DNA-binding domain superfamily/Winged helix DNA-binding domain"/>
    <property type="match status" value="1"/>
</dbReference>
<dbReference type="NCBIfam" id="TIGR02937">
    <property type="entry name" value="sigma70-ECF"/>
    <property type="match status" value="1"/>
</dbReference>
<dbReference type="OrthoDB" id="9783788at2"/>
<evidence type="ECO:0000256" key="1">
    <source>
        <dbReference type="ARBA" id="ARBA00023015"/>
    </source>
</evidence>
<dbReference type="EMBL" id="QNRI01000002">
    <property type="protein sequence ID" value="RBP00664.1"/>
    <property type="molecule type" value="Genomic_DNA"/>
</dbReference>
<sequence length="169" mass="20488">MNNDDLHFEQLVAQFEPMIYHLLHKYHIRDREKDFYQEGVIALWRAKQSYDPTKGEFSTYAYFLIQKAFFTIIRKENKRKEKQQQYMHYVQAESLSYNNELPFDPYLLEAIKQTLSKDQMTWFEGKFFHQQTNKQIARAAGVTESAVKNWGRFAKPKIKRVMKRQQYDQ</sequence>
<keyword evidence="2" id="KW-0731">Sigma factor</keyword>
<dbReference type="Gene3D" id="1.10.1740.10">
    <property type="match status" value="1"/>
</dbReference>
<proteinExistence type="predicted"/>
<dbReference type="Proteomes" id="UP000252254">
    <property type="component" value="Unassembled WGS sequence"/>
</dbReference>
<evidence type="ECO:0000256" key="3">
    <source>
        <dbReference type="ARBA" id="ARBA00023125"/>
    </source>
</evidence>
<dbReference type="PANTHER" id="PTHR30385">
    <property type="entry name" value="SIGMA FACTOR F FLAGELLAR"/>
    <property type="match status" value="1"/>
</dbReference>
<name>A0A366EE20_9BACI</name>
<evidence type="ECO:0000313" key="7">
    <source>
        <dbReference type="Proteomes" id="UP000252254"/>
    </source>
</evidence>
<reference evidence="6 7" key="1">
    <citation type="submission" date="2018-06" db="EMBL/GenBank/DDBJ databases">
        <title>Genomic Encyclopedia of Type Strains, Phase IV (KMG-IV): sequencing the most valuable type-strain genomes for metagenomic binning, comparative biology and taxonomic classification.</title>
        <authorList>
            <person name="Goeker M."/>
        </authorList>
    </citation>
    <scope>NUCLEOTIDE SEQUENCE [LARGE SCALE GENOMIC DNA]</scope>
    <source>
        <strain evidence="6 7">DSM 15140</strain>
    </source>
</reference>
<dbReference type="AlphaFoldDB" id="A0A366EE20"/>
<dbReference type="RefSeq" id="WP_079710690.1">
    <property type="nucleotide sequence ID" value="NZ_BAABQN010000002.1"/>
</dbReference>
<feature type="domain" description="RNA polymerase sigma-70 region 2" evidence="5">
    <location>
        <begin position="11"/>
        <end position="78"/>
    </location>
</feature>
<keyword evidence="1" id="KW-0805">Transcription regulation</keyword>
<organism evidence="6 7">
    <name type="scientific">Paraliobacillus ryukyuensis</name>
    <dbReference type="NCBI Taxonomy" id="200904"/>
    <lineage>
        <taxon>Bacteria</taxon>
        <taxon>Bacillati</taxon>
        <taxon>Bacillota</taxon>
        <taxon>Bacilli</taxon>
        <taxon>Bacillales</taxon>
        <taxon>Bacillaceae</taxon>
        <taxon>Paraliobacillus</taxon>
    </lineage>
</organism>
<dbReference type="InterPro" id="IPR013324">
    <property type="entry name" value="RNA_pol_sigma_r3/r4-like"/>
</dbReference>
<comment type="caution">
    <text evidence="6">The sequence shown here is derived from an EMBL/GenBank/DDBJ whole genome shotgun (WGS) entry which is preliminary data.</text>
</comment>